<dbReference type="AlphaFoldDB" id="A0A8H3YV05"/>
<keyword evidence="4" id="KW-0560">Oxidoreductase</keyword>
<dbReference type="EMBL" id="WNWQ01000339">
    <property type="protein sequence ID" value="KAE9970151.1"/>
    <property type="molecule type" value="Genomic_DNA"/>
</dbReference>
<evidence type="ECO:0000256" key="4">
    <source>
        <dbReference type="ARBA" id="ARBA00023002"/>
    </source>
</evidence>
<sequence length="692" mass="76063">MAAVQSDPAICTTTSLEQDFELFDIVIAGAGPAGLLLSVLLARNGVYQQPSMICVEPRPYATPAGHADALHARSLEMFKMLGFYEDLMKVSTEIAERARWAEPTPTPGSAPEITPASASNASGMERVMREKIALAPNARMKQLIGTAQGQIERILEADLTANAPNALLRDFQITDVQMDETYASHPILVTIRGTTCDGSDNPARLIRCKYLVGADGAHSTVRKKLGITMEGDSTDHVWGVTDFVTDTDFPDIRRLTTVQNRFGMAMCIPREKNAQGEWLTRFYVDMNDLETKRRQSANHIHDTDETNVETVFIKNQARKSAITIDDIHQRLTEIFAPFRMAIKTGTEVDWSTAYAIGQRVASEFIKMDSNGVPRVFLVGDACHTHSPKNGQGMNVSMADSFNLAWKLSHAVHGTAADPKALLTSYATERRLIAQQLIAIDRKWYEIQWADSERQKQAGFQEECNKLFQDLSGFFSGCGIQYDRSLVVAGLDDGSTNVIHSTPENEEGLTPNSGMVRPGRRLLNTCMMRVADGAEWDIHDDLIPDGALFKLLVFCDRDVLNANSRSAQALQVVFDQVLRRYSNNLVNASVVAPEMVRSPDTPSTDVSAFADHEVWSLIPGCVKRAAEMKTYVLSKVGYDTYGIDVDTGAILVIRPDGVVGAVFALDPKTVGSQVEEYLGGILSADEVKESTQA</sequence>
<dbReference type="InterPro" id="IPR012941">
    <property type="entry name" value="Phe_hydrox_C_dim_dom"/>
</dbReference>
<evidence type="ECO:0000313" key="11">
    <source>
        <dbReference type="Proteomes" id="UP000447873"/>
    </source>
</evidence>
<evidence type="ECO:0000256" key="5">
    <source>
        <dbReference type="SAM" id="MobiDB-lite"/>
    </source>
</evidence>
<comment type="similarity">
    <text evidence="1">Belongs to the PheA/TfdB FAD monooxygenase family.</text>
</comment>
<feature type="domain" description="Phenol hydroxylase-like C-terminal dimerisation" evidence="7">
    <location>
        <begin position="480"/>
        <end position="682"/>
    </location>
</feature>
<evidence type="ECO:0000259" key="7">
    <source>
        <dbReference type="Pfam" id="PF07976"/>
    </source>
</evidence>
<dbReference type="Gene3D" id="3.50.50.60">
    <property type="entry name" value="FAD/NAD(P)-binding domain"/>
    <property type="match status" value="1"/>
</dbReference>
<dbReference type="InterPro" id="IPR036188">
    <property type="entry name" value="FAD/NAD-bd_sf"/>
</dbReference>
<gene>
    <name evidence="8" type="ORF">BLS_005030</name>
    <name evidence="9" type="ORF">EG328_006374</name>
</gene>
<dbReference type="GO" id="GO:0016709">
    <property type="term" value="F:oxidoreductase activity, acting on paired donors, with incorporation or reduction of molecular oxygen, NAD(P)H as one donor, and incorporation of one atom of oxygen"/>
    <property type="evidence" value="ECO:0007669"/>
    <property type="project" value="UniProtKB-ARBA"/>
</dbReference>
<protein>
    <recommendedName>
        <fullName evidence="12">FAD binding domain-containing protein</fullName>
    </recommendedName>
</protein>
<reference evidence="8 10" key="1">
    <citation type="submission" date="2019-11" db="EMBL/GenBank/DDBJ databases">
        <title>Venturia inaequalis Genome Resource.</title>
        <authorList>
            <person name="Lichtner F.J."/>
        </authorList>
    </citation>
    <scope>NUCLEOTIDE SEQUENCE [LARGE SCALE GENOMIC DNA]</scope>
    <source>
        <strain evidence="9 11">120213</strain>
        <strain evidence="8">Bline_iso_100314</strain>
    </source>
</reference>
<dbReference type="Gene3D" id="3.30.9.10">
    <property type="entry name" value="D-Amino Acid Oxidase, subunit A, domain 2"/>
    <property type="match status" value="1"/>
</dbReference>
<name>A0A8H3YV05_VENIN</name>
<proteinExistence type="inferred from homology"/>
<dbReference type="EMBL" id="WNWS01000338">
    <property type="protein sequence ID" value="KAE9970245.1"/>
    <property type="molecule type" value="Genomic_DNA"/>
</dbReference>
<dbReference type="PANTHER" id="PTHR43004">
    <property type="entry name" value="TRK SYSTEM POTASSIUM UPTAKE PROTEIN"/>
    <property type="match status" value="1"/>
</dbReference>
<evidence type="ECO:0000259" key="6">
    <source>
        <dbReference type="Pfam" id="PF01494"/>
    </source>
</evidence>
<feature type="domain" description="FAD-binding" evidence="6">
    <location>
        <begin position="24"/>
        <end position="437"/>
    </location>
</feature>
<evidence type="ECO:0000313" key="9">
    <source>
        <dbReference type="EMBL" id="KAE9970245.1"/>
    </source>
</evidence>
<evidence type="ECO:0000256" key="2">
    <source>
        <dbReference type="ARBA" id="ARBA00022630"/>
    </source>
</evidence>
<dbReference type="PANTHER" id="PTHR43004:SF15">
    <property type="entry name" value="MONOOXYGENASE, PUTATIVE (AFU_ORTHOLOGUE AFUA_6G03030)-RELATED"/>
    <property type="match status" value="1"/>
</dbReference>
<dbReference type="Pfam" id="PF07976">
    <property type="entry name" value="Phe_hydrox_dim"/>
    <property type="match status" value="1"/>
</dbReference>
<keyword evidence="2" id="KW-0285">Flavoprotein</keyword>
<dbReference type="Proteomes" id="UP000433883">
    <property type="component" value="Unassembled WGS sequence"/>
</dbReference>
<dbReference type="InterPro" id="IPR038220">
    <property type="entry name" value="PHOX_C_sf"/>
</dbReference>
<dbReference type="InterPro" id="IPR050641">
    <property type="entry name" value="RIFMO-like"/>
</dbReference>
<organism evidence="8 10">
    <name type="scientific">Venturia inaequalis</name>
    <name type="common">Apple scab fungus</name>
    <dbReference type="NCBI Taxonomy" id="5025"/>
    <lineage>
        <taxon>Eukaryota</taxon>
        <taxon>Fungi</taxon>
        <taxon>Dikarya</taxon>
        <taxon>Ascomycota</taxon>
        <taxon>Pezizomycotina</taxon>
        <taxon>Dothideomycetes</taxon>
        <taxon>Pleosporomycetidae</taxon>
        <taxon>Venturiales</taxon>
        <taxon>Venturiaceae</taxon>
        <taxon>Venturia</taxon>
    </lineage>
</organism>
<evidence type="ECO:0000313" key="10">
    <source>
        <dbReference type="Proteomes" id="UP000433883"/>
    </source>
</evidence>
<keyword evidence="3" id="KW-0274">FAD</keyword>
<evidence type="ECO:0000256" key="1">
    <source>
        <dbReference type="ARBA" id="ARBA00007801"/>
    </source>
</evidence>
<dbReference type="SUPFAM" id="SSF51905">
    <property type="entry name" value="FAD/NAD(P)-binding domain"/>
    <property type="match status" value="1"/>
</dbReference>
<evidence type="ECO:0008006" key="12">
    <source>
        <dbReference type="Google" id="ProtNLM"/>
    </source>
</evidence>
<dbReference type="SUPFAM" id="SSF54373">
    <property type="entry name" value="FAD-linked reductases, C-terminal domain"/>
    <property type="match status" value="1"/>
</dbReference>
<dbReference type="GO" id="GO:0071949">
    <property type="term" value="F:FAD binding"/>
    <property type="evidence" value="ECO:0007669"/>
    <property type="project" value="InterPro"/>
</dbReference>
<accession>A0A8H3YV05</accession>
<dbReference type="Gene3D" id="3.40.30.20">
    <property type="match status" value="1"/>
</dbReference>
<dbReference type="InterPro" id="IPR036249">
    <property type="entry name" value="Thioredoxin-like_sf"/>
</dbReference>
<evidence type="ECO:0000256" key="3">
    <source>
        <dbReference type="ARBA" id="ARBA00022827"/>
    </source>
</evidence>
<dbReference type="Proteomes" id="UP000447873">
    <property type="component" value="Unassembled WGS sequence"/>
</dbReference>
<dbReference type="PRINTS" id="PR00420">
    <property type="entry name" value="RNGMNOXGNASE"/>
</dbReference>
<dbReference type="SUPFAM" id="SSF52833">
    <property type="entry name" value="Thioredoxin-like"/>
    <property type="match status" value="1"/>
</dbReference>
<feature type="region of interest" description="Disordered" evidence="5">
    <location>
        <begin position="100"/>
        <end position="121"/>
    </location>
</feature>
<dbReference type="InterPro" id="IPR002938">
    <property type="entry name" value="FAD-bd"/>
</dbReference>
<dbReference type="Pfam" id="PF01494">
    <property type="entry name" value="FAD_binding_3"/>
    <property type="match status" value="1"/>
</dbReference>
<comment type="caution">
    <text evidence="8">The sequence shown here is derived from an EMBL/GenBank/DDBJ whole genome shotgun (WGS) entry which is preliminary data.</text>
</comment>
<evidence type="ECO:0000313" key="8">
    <source>
        <dbReference type="EMBL" id="KAE9970151.1"/>
    </source>
</evidence>